<feature type="chain" id="PRO_5039367051" description="Lipoprotein" evidence="2">
    <location>
        <begin position="20"/>
        <end position="182"/>
    </location>
</feature>
<feature type="region of interest" description="Disordered" evidence="1">
    <location>
        <begin position="21"/>
        <end position="63"/>
    </location>
</feature>
<evidence type="ECO:0008006" key="5">
    <source>
        <dbReference type="Google" id="ProtNLM"/>
    </source>
</evidence>
<accession>A0A1M5WR25</accession>
<evidence type="ECO:0000256" key="1">
    <source>
        <dbReference type="SAM" id="MobiDB-lite"/>
    </source>
</evidence>
<evidence type="ECO:0000313" key="4">
    <source>
        <dbReference type="Proteomes" id="UP000184079"/>
    </source>
</evidence>
<dbReference type="OrthoDB" id="1797983at2"/>
<name>A0A1M5WR25_9BACI</name>
<keyword evidence="2" id="KW-0732">Signal</keyword>
<dbReference type="RefSeq" id="WP_073012162.1">
    <property type="nucleotide sequence ID" value="NZ_FQXD01000018.1"/>
</dbReference>
<dbReference type="PROSITE" id="PS51257">
    <property type="entry name" value="PROKAR_LIPOPROTEIN"/>
    <property type="match status" value="1"/>
</dbReference>
<evidence type="ECO:0000256" key="2">
    <source>
        <dbReference type="SAM" id="SignalP"/>
    </source>
</evidence>
<keyword evidence="4" id="KW-1185">Reference proteome</keyword>
<feature type="compositionally biased region" description="Low complexity" evidence="1">
    <location>
        <begin position="28"/>
        <end position="37"/>
    </location>
</feature>
<proteinExistence type="predicted"/>
<sequence length="182" mass="20554">MKKIIIFILAGVLLIGCTAEDEESTDKQTTTTNNSEQETNRIPSKNKEVKEKTSTRPPDLSLDAGNILIPSENYSYCWDKSDCSIKPKDPKETISLQKIFPVQSGQRLQFVTSATENYVGALVPPDTIEVTQISNKDEKKVSISNNEYIAPEEKGRYYLNVYAKWNKEIQGEAYYAFSISVR</sequence>
<reference evidence="4" key="1">
    <citation type="submission" date="2016-11" db="EMBL/GenBank/DDBJ databases">
        <authorList>
            <person name="Varghese N."/>
            <person name="Submissions S."/>
        </authorList>
    </citation>
    <scope>NUCLEOTIDE SEQUENCE [LARGE SCALE GENOMIC DNA]</scope>
    <source>
        <strain evidence="4">CGMCC 1.6496</strain>
    </source>
</reference>
<dbReference type="EMBL" id="FQXD01000018">
    <property type="protein sequence ID" value="SHH89949.1"/>
    <property type="molecule type" value="Genomic_DNA"/>
</dbReference>
<dbReference type="Proteomes" id="UP000184079">
    <property type="component" value="Unassembled WGS sequence"/>
</dbReference>
<dbReference type="AlphaFoldDB" id="A0A1M5WR25"/>
<gene>
    <name evidence="3" type="ORF">SAMN05421807_11826</name>
</gene>
<protein>
    <recommendedName>
        <fullName evidence="5">Lipoprotein</fullName>
    </recommendedName>
</protein>
<feature type="compositionally biased region" description="Basic and acidic residues" evidence="1">
    <location>
        <begin position="45"/>
        <end position="54"/>
    </location>
</feature>
<organism evidence="3 4">
    <name type="scientific">Virgibacillus chiguensis</name>
    <dbReference type="NCBI Taxonomy" id="411959"/>
    <lineage>
        <taxon>Bacteria</taxon>
        <taxon>Bacillati</taxon>
        <taxon>Bacillota</taxon>
        <taxon>Bacilli</taxon>
        <taxon>Bacillales</taxon>
        <taxon>Bacillaceae</taxon>
        <taxon>Virgibacillus</taxon>
    </lineage>
</organism>
<evidence type="ECO:0000313" key="3">
    <source>
        <dbReference type="EMBL" id="SHH89949.1"/>
    </source>
</evidence>
<feature type="signal peptide" evidence="2">
    <location>
        <begin position="1"/>
        <end position="19"/>
    </location>
</feature>